<evidence type="ECO:0000313" key="6">
    <source>
        <dbReference type="EMBL" id="ATP58549.1"/>
    </source>
</evidence>
<dbReference type="Pfam" id="PF13620">
    <property type="entry name" value="CarboxypepD_reg"/>
    <property type="match status" value="1"/>
</dbReference>
<proteinExistence type="predicted"/>
<evidence type="ECO:0000313" key="7">
    <source>
        <dbReference type="Proteomes" id="UP000223749"/>
    </source>
</evidence>
<dbReference type="SUPFAM" id="SSF56935">
    <property type="entry name" value="Porins"/>
    <property type="match status" value="1"/>
</dbReference>
<feature type="chain" id="PRO_5013803571" evidence="4">
    <location>
        <begin position="20"/>
        <end position="935"/>
    </location>
</feature>
<evidence type="ECO:0000259" key="5">
    <source>
        <dbReference type="Pfam" id="PF14905"/>
    </source>
</evidence>
<dbReference type="SUPFAM" id="SSF49478">
    <property type="entry name" value="Cna protein B-type domain"/>
    <property type="match status" value="1"/>
</dbReference>
<dbReference type="AlphaFoldDB" id="A0A2D1UAB3"/>
<keyword evidence="2" id="KW-0472">Membrane</keyword>
<dbReference type="Proteomes" id="UP000223749">
    <property type="component" value="Chromosome"/>
</dbReference>
<name>A0A2D1UAB3_9SPHI</name>
<organism evidence="6 7">
    <name type="scientific">Pedobacter ginsengisoli</name>
    <dbReference type="NCBI Taxonomy" id="363852"/>
    <lineage>
        <taxon>Bacteria</taxon>
        <taxon>Pseudomonadati</taxon>
        <taxon>Bacteroidota</taxon>
        <taxon>Sphingobacteriia</taxon>
        <taxon>Sphingobacteriales</taxon>
        <taxon>Sphingobacteriaceae</taxon>
        <taxon>Pedobacter</taxon>
    </lineage>
</organism>
<protein>
    <submittedName>
        <fullName evidence="6">TonB-dependent receptor</fullName>
    </submittedName>
</protein>
<gene>
    <name evidence="6" type="ORF">CPT03_19810</name>
</gene>
<comment type="subcellular location">
    <subcellularLocation>
        <location evidence="1">Cell outer membrane</location>
    </subcellularLocation>
</comment>
<feature type="domain" description="Outer membrane protein beta-barrel" evidence="5">
    <location>
        <begin position="459"/>
        <end position="803"/>
    </location>
</feature>
<feature type="signal peptide" evidence="4">
    <location>
        <begin position="1"/>
        <end position="19"/>
    </location>
</feature>
<dbReference type="InterPro" id="IPR041700">
    <property type="entry name" value="OMP_b-brl_3"/>
</dbReference>
<dbReference type="OrthoDB" id="1086219at2"/>
<evidence type="ECO:0000256" key="1">
    <source>
        <dbReference type="ARBA" id="ARBA00004442"/>
    </source>
</evidence>
<sequence length="935" mass="105009">MKLTSLTLLLVLSSMLLFAQNPYSIKGAVVDTAATYKMVNTTITVLNQKDSTLVKYTRATPEGTFALNNLRSGKFILMVTYPGYADYIENFELDSAKTSRDFGNINVILKATLLEGVIIQGKAAAIKIKGDTTEYNAASFTIQPNDKVEDLLKQFPGFQIDKDGKITAQGQTVPKVLVDGEEFFGDDPTLVTKNLRADMVDKVQLYDKKSDQATFTGIDDGVKTKTINIKLKEDKKNGYFGKVEGGLGTDKFYKSQAMFNAFKGKQKFSAYGISGNTGQTGLGWGDRDKYGGSSSNMEFGDDGGIYFYGGGDDFENFDGQYNGQGIPSAHSGGLHYENKWDSDKHAINSNYKIGSIGVEGTRDNLTQNNLSNGVTNSSSHQKFDNLMFRQKADFTYTLRLDTTSTLKISVDGTLKNSKTRDNFISSTLRENNSLQNSTDRELSNDGDQKLFNASALWTKKLKKKGRTLSVNIRQTVNENQTEGYLNSTSEFFNELGEKTQTEAVNQFKTNNTHNQTFNSNITYTEPLSNTLKLALSYGLSINNSNSDRKSFNQTASGEYDDLDREFSNNFDLDQLSNQGGITFNYKKDKSTINVGTKVSSVRFQQFDAYTDKTFKRNFMNWNPQVSYQYRFSQQKSLYFSYYGNTNQPTIDQIQPIRVNTDPLNETIGNPNLKPSFRSGLNLYYNSYKILSDQYVYLSGSYSFTTNPIVNHTTIDRLGKNFYQSINLSDKSPYNYYFNFGTSRKIKPIDMSVGINLSSNGNVNYTRVTDTVRTELNTTKSFGYSGSLNISKYKEKKYDFRISGGPSYNIITSSSRNNSNNKGWGFQGNANFNIYLPGKIQIGSDGNYQFTAKTQTFNEDLERFIWNASISKKFFKQDNLRISLSGNDLLNQNVGFSRYASGNMVTQNSYTTIQRYFMCTISWDFSKMGGSVPTKK</sequence>
<dbReference type="Pfam" id="PF14905">
    <property type="entry name" value="OMP_b-brl_3"/>
    <property type="match status" value="1"/>
</dbReference>
<accession>A0A2D1UAB3</accession>
<keyword evidence="6" id="KW-0675">Receptor</keyword>
<dbReference type="KEGG" id="pgs:CPT03_19810"/>
<evidence type="ECO:0000256" key="2">
    <source>
        <dbReference type="ARBA" id="ARBA00023136"/>
    </source>
</evidence>
<keyword evidence="7" id="KW-1185">Reference proteome</keyword>
<keyword evidence="4" id="KW-0732">Signal</keyword>
<dbReference type="RefSeq" id="WP_099440446.1">
    <property type="nucleotide sequence ID" value="NZ_CP024091.1"/>
</dbReference>
<dbReference type="GO" id="GO:0009279">
    <property type="term" value="C:cell outer membrane"/>
    <property type="evidence" value="ECO:0007669"/>
    <property type="project" value="UniProtKB-SubCell"/>
</dbReference>
<evidence type="ECO:0000256" key="3">
    <source>
        <dbReference type="ARBA" id="ARBA00023237"/>
    </source>
</evidence>
<keyword evidence="3" id="KW-0998">Cell outer membrane</keyword>
<dbReference type="EMBL" id="CP024091">
    <property type="protein sequence ID" value="ATP58549.1"/>
    <property type="molecule type" value="Genomic_DNA"/>
</dbReference>
<evidence type="ECO:0000256" key="4">
    <source>
        <dbReference type="SAM" id="SignalP"/>
    </source>
</evidence>
<dbReference type="InterPro" id="IPR036942">
    <property type="entry name" value="Beta-barrel_TonB_sf"/>
</dbReference>
<reference evidence="6 7" key="1">
    <citation type="submission" date="2017-10" db="EMBL/GenBank/DDBJ databases">
        <title>Whole genome of Pedobacter ginsengisoli T01R-27 isolated from tomato rhizosphere.</title>
        <authorList>
            <person name="Weon H.-Y."/>
            <person name="Lee S.A."/>
            <person name="Sang M.K."/>
            <person name="Song J."/>
        </authorList>
    </citation>
    <scope>NUCLEOTIDE SEQUENCE [LARGE SCALE GENOMIC DNA]</scope>
    <source>
        <strain evidence="6 7">T01R-27</strain>
    </source>
</reference>
<dbReference type="Gene3D" id="2.40.170.20">
    <property type="entry name" value="TonB-dependent receptor, beta-barrel domain"/>
    <property type="match status" value="1"/>
</dbReference>